<protein>
    <submittedName>
        <fullName evidence="6">Predicted arabinose efflux permease, MFS family</fullName>
    </submittedName>
</protein>
<dbReference type="PROSITE" id="PS50850">
    <property type="entry name" value="MFS"/>
    <property type="match status" value="1"/>
</dbReference>
<evidence type="ECO:0000256" key="1">
    <source>
        <dbReference type="ARBA" id="ARBA00022692"/>
    </source>
</evidence>
<feature type="transmembrane region" description="Helical" evidence="4">
    <location>
        <begin position="342"/>
        <end position="363"/>
    </location>
</feature>
<dbReference type="AlphaFoldDB" id="A0A1H9HI73"/>
<feature type="transmembrane region" description="Helical" evidence="4">
    <location>
        <begin position="15"/>
        <end position="38"/>
    </location>
</feature>
<keyword evidence="1 4" id="KW-0812">Transmembrane</keyword>
<dbReference type="InterPro" id="IPR036259">
    <property type="entry name" value="MFS_trans_sf"/>
</dbReference>
<dbReference type="PANTHER" id="PTHR23534">
    <property type="entry name" value="MFS PERMEASE"/>
    <property type="match status" value="1"/>
</dbReference>
<proteinExistence type="predicted"/>
<accession>A0A1H9HI73</accession>
<name>A0A1H9HI73_9GAMM</name>
<feature type="transmembrane region" description="Helical" evidence="4">
    <location>
        <begin position="216"/>
        <end position="236"/>
    </location>
</feature>
<evidence type="ECO:0000256" key="3">
    <source>
        <dbReference type="ARBA" id="ARBA00023136"/>
    </source>
</evidence>
<dbReference type="EMBL" id="FOFS01000008">
    <property type="protein sequence ID" value="SEQ62043.1"/>
    <property type="molecule type" value="Genomic_DNA"/>
</dbReference>
<evidence type="ECO:0000313" key="7">
    <source>
        <dbReference type="Proteomes" id="UP000199233"/>
    </source>
</evidence>
<dbReference type="SUPFAM" id="SSF103473">
    <property type="entry name" value="MFS general substrate transporter"/>
    <property type="match status" value="1"/>
</dbReference>
<dbReference type="PANTHER" id="PTHR23534:SF1">
    <property type="entry name" value="MAJOR FACILITATOR SUPERFAMILY PROTEIN"/>
    <property type="match status" value="1"/>
</dbReference>
<feature type="domain" description="Major facilitator superfamily (MFS) profile" evidence="5">
    <location>
        <begin position="215"/>
        <end position="407"/>
    </location>
</feature>
<feature type="transmembrane region" description="Helical" evidence="4">
    <location>
        <begin position="375"/>
        <end position="391"/>
    </location>
</feature>
<dbReference type="Gene3D" id="1.20.1250.20">
    <property type="entry name" value="MFS general substrate transporter like domains"/>
    <property type="match status" value="1"/>
</dbReference>
<evidence type="ECO:0000256" key="4">
    <source>
        <dbReference type="SAM" id="Phobius"/>
    </source>
</evidence>
<dbReference type="InterPro" id="IPR020846">
    <property type="entry name" value="MFS_dom"/>
</dbReference>
<feature type="transmembrane region" description="Helical" evidence="4">
    <location>
        <begin position="50"/>
        <end position="72"/>
    </location>
</feature>
<dbReference type="STRING" id="489703.SAMN04488038_108186"/>
<feature type="transmembrane region" description="Helical" evidence="4">
    <location>
        <begin position="306"/>
        <end position="330"/>
    </location>
</feature>
<feature type="transmembrane region" description="Helical" evidence="4">
    <location>
        <begin position="282"/>
        <end position="300"/>
    </location>
</feature>
<feature type="transmembrane region" description="Helical" evidence="4">
    <location>
        <begin position="103"/>
        <end position="120"/>
    </location>
</feature>
<keyword evidence="7" id="KW-1185">Reference proteome</keyword>
<dbReference type="Proteomes" id="UP000199233">
    <property type="component" value="Unassembled WGS sequence"/>
</dbReference>
<feature type="transmembrane region" description="Helical" evidence="4">
    <location>
        <begin position="140"/>
        <end position="159"/>
    </location>
</feature>
<dbReference type="Pfam" id="PF07690">
    <property type="entry name" value="MFS_1"/>
    <property type="match status" value="1"/>
</dbReference>
<feature type="transmembrane region" description="Helical" evidence="4">
    <location>
        <begin position="79"/>
        <end position="97"/>
    </location>
</feature>
<evidence type="ECO:0000256" key="2">
    <source>
        <dbReference type="ARBA" id="ARBA00022989"/>
    </source>
</evidence>
<dbReference type="RefSeq" id="WP_177188963.1">
    <property type="nucleotide sequence ID" value="NZ_FOFS01000008.1"/>
</dbReference>
<organism evidence="6 7">
    <name type="scientific">Solimonas aquatica</name>
    <dbReference type="NCBI Taxonomy" id="489703"/>
    <lineage>
        <taxon>Bacteria</taxon>
        <taxon>Pseudomonadati</taxon>
        <taxon>Pseudomonadota</taxon>
        <taxon>Gammaproteobacteria</taxon>
        <taxon>Nevskiales</taxon>
        <taxon>Nevskiaceae</taxon>
        <taxon>Solimonas</taxon>
    </lineage>
</organism>
<evidence type="ECO:0000313" key="6">
    <source>
        <dbReference type="EMBL" id="SEQ62043.1"/>
    </source>
</evidence>
<dbReference type="GO" id="GO:0022857">
    <property type="term" value="F:transmembrane transporter activity"/>
    <property type="evidence" value="ECO:0007669"/>
    <property type="project" value="InterPro"/>
</dbReference>
<gene>
    <name evidence="6" type="ORF">SAMN04488038_108186</name>
</gene>
<feature type="transmembrane region" description="Helical" evidence="4">
    <location>
        <begin position="165"/>
        <end position="191"/>
    </location>
</feature>
<sequence length="407" mass="42248">MAQADRQRRTMHRQVLVLASAQALFQTVSVLVITVGALAGQQIASRPSLATLPIATMFLGTAVAMFPASAFMARTGRRAGFLLGALLGLAGGLTAALGTHLHLLPLLALGTFLVGIYQAFAQFYRFAASEVADDVFRPRAIALVLGGGIVAAVLGPILGRAGGHLLATLYTGSFLLLALVSLLAVCVLAALQTPPGASSSIQGEARPWRLIVSQPSYLGALLGAATGYGVMILAMTATPLAMGHHHHGLDATATVIQLHVLGMFLPSFFTGALIARFGVLRVMLSGVALLAGHVLMSWTGTNLMSFTSALILLGVGWNFLFVGGTTLLTTTYSPAEKSRAQATNDLTVFAVGLVCSFGAGPLLETLGWQKLNALLLPWLGLTALMLIALHLHSQRSTVPVPAADAGS</sequence>
<keyword evidence="3 4" id="KW-0472">Membrane</keyword>
<reference evidence="6 7" key="1">
    <citation type="submission" date="2016-10" db="EMBL/GenBank/DDBJ databases">
        <authorList>
            <person name="de Groot N.N."/>
        </authorList>
    </citation>
    <scope>NUCLEOTIDE SEQUENCE [LARGE SCALE GENOMIC DNA]</scope>
    <source>
        <strain evidence="6 7">DSM 25927</strain>
    </source>
</reference>
<dbReference type="InterPro" id="IPR011701">
    <property type="entry name" value="MFS"/>
</dbReference>
<evidence type="ECO:0000259" key="5">
    <source>
        <dbReference type="PROSITE" id="PS50850"/>
    </source>
</evidence>
<feature type="transmembrane region" description="Helical" evidence="4">
    <location>
        <begin position="256"/>
        <end position="275"/>
    </location>
</feature>
<keyword evidence="2 4" id="KW-1133">Transmembrane helix</keyword>